<feature type="compositionally biased region" description="Basic and acidic residues" evidence="1">
    <location>
        <begin position="107"/>
        <end position="119"/>
    </location>
</feature>
<feature type="compositionally biased region" description="Basic and acidic residues" evidence="1">
    <location>
        <begin position="1"/>
        <end position="20"/>
    </location>
</feature>
<keyword evidence="2" id="KW-0472">Membrane</keyword>
<feature type="transmembrane region" description="Helical" evidence="2">
    <location>
        <begin position="166"/>
        <end position="185"/>
    </location>
</feature>
<dbReference type="OrthoDB" id="5496853at2"/>
<protein>
    <recommendedName>
        <fullName evidence="3">Ancillary SecYEG translocon subunit/Cell division coordinator CpoB TPR domain-containing protein</fullName>
    </recommendedName>
</protein>
<feature type="region of interest" description="Disordered" evidence="1">
    <location>
        <begin position="1"/>
        <end position="119"/>
    </location>
</feature>
<organism evidence="4 5">
    <name type="scientific">Sorangium cellulosum</name>
    <name type="common">Polyangium cellulosum</name>
    <dbReference type="NCBI Taxonomy" id="56"/>
    <lineage>
        <taxon>Bacteria</taxon>
        <taxon>Pseudomonadati</taxon>
        <taxon>Myxococcota</taxon>
        <taxon>Polyangia</taxon>
        <taxon>Polyangiales</taxon>
        <taxon>Polyangiaceae</taxon>
        <taxon>Sorangium</taxon>
    </lineage>
</organism>
<dbReference type="Pfam" id="PF09976">
    <property type="entry name" value="TPR_21"/>
    <property type="match status" value="1"/>
</dbReference>
<evidence type="ECO:0000259" key="3">
    <source>
        <dbReference type="Pfam" id="PF09976"/>
    </source>
</evidence>
<proteinExistence type="predicted"/>
<evidence type="ECO:0000313" key="4">
    <source>
        <dbReference type="EMBL" id="KYF65600.1"/>
    </source>
</evidence>
<dbReference type="SUPFAM" id="SSF48452">
    <property type="entry name" value="TPR-like"/>
    <property type="match status" value="1"/>
</dbReference>
<dbReference type="Proteomes" id="UP000075260">
    <property type="component" value="Unassembled WGS sequence"/>
</dbReference>
<dbReference type="EMBL" id="JEMA01000821">
    <property type="protein sequence ID" value="KYF65600.1"/>
    <property type="molecule type" value="Genomic_DNA"/>
</dbReference>
<gene>
    <name evidence="4" type="ORF">BE15_11840</name>
</gene>
<comment type="caution">
    <text evidence="4">The sequence shown here is derived from an EMBL/GenBank/DDBJ whole genome shotgun (WGS) entry which is preliminary data.</text>
</comment>
<evidence type="ECO:0000256" key="2">
    <source>
        <dbReference type="SAM" id="Phobius"/>
    </source>
</evidence>
<dbReference type="Gene3D" id="1.25.40.10">
    <property type="entry name" value="Tetratricopeptide repeat domain"/>
    <property type="match status" value="1"/>
</dbReference>
<keyword evidence="2" id="KW-0812">Transmembrane</keyword>
<reference evidence="4 5" key="1">
    <citation type="submission" date="2014-02" db="EMBL/GenBank/DDBJ databases">
        <title>The small core and large imbalanced accessory genome model reveals a collaborative survival strategy of Sorangium cellulosum strains in nature.</title>
        <authorList>
            <person name="Han K."/>
            <person name="Peng R."/>
            <person name="Blom J."/>
            <person name="Li Y.-Z."/>
        </authorList>
    </citation>
    <scope>NUCLEOTIDE SEQUENCE [LARGE SCALE GENOMIC DNA]</scope>
    <source>
        <strain evidence="4 5">So0008-312</strain>
    </source>
</reference>
<feature type="domain" description="Ancillary SecYEG translocon subunit/Cell division coordinator CpoB TPR" evidence="3">
    <location>
        <begin position="158"/>
        <end position="364"/>
    </location>
</feature>
<evidence type="ECO:0000313" key="5">
    <source>
        <dbReference type="Proteomes" id="UP000075260"/>
    </source>
</evidence>
<dbReference type="RefSeq" id="WP_061611010.1">
    <property type="nucleotide sequence ID" value="NZ_JEMA01000821.1"/>
</dbReference>
<feature type="compositionally biased region" description="Basic and acidic residues" evidence="1">
    <location>
        <begin position="413"/>
        <end position="431"/>
    </location>
</feature>
<dbReference type="InterPro" id="IPR011990">
    <property type="entry name" value="TPR-like_helical_dom_sf"/>
</dbReference>
<name>A0A150QC94_SORCE</name>
<feature type="compositionally biased region" description="Low complexity" evidence="1">
    <location>
        <begin position="60"/>
        <end position="78"/>
    </location>
</feature>
<feature type="compositionally biased region" description="Basic and acidic residues" evidence="1">
    <location>
        <begin position="44"/>
        <end position="57"/>
    </location>
</feature>
<accession>A0A150QC94</accession>
<sequence>MSDKDREKAEENLARGDEGAAARSDGDDDGAAEAAPARPPRGAPVKEADDERGDDAAQRVAEALGVAEEGEAPAAADAAADDAVEAPPNRAARRREEATTRRRKKKATGEELPKDKNARAKELLARRREQAAGRRPVQLLPGEMVEDALSRMSTGAGRWIKQNFHIVQWGVLAALVATGGVLFYLSRADKKDAVSSAALASAVAADRGRVLAEDSRTDEEKELDVTRTFKTADERSDTALAAYNKVIDEHGGSGAAILAKLGQAGVLLDKKDYAHALEAYSAVVSSPLAGADPDVKGRAIEGIGFAKEGKGDLDGALASFKELEAIDMRGYKELAQYHQARIHLAKGESDKAKELLKSAHEKLQAPSTEGVPFQFLEAVVEEMLRKIDPAAAPPRAAFGGPKGQSMTPEEIEQLIRRARENAEKKAGDAQR</sequence>
<dbReference type="InterPro" id="IPR018704">
    <property type="entry name" value="SecYEG/CpoB_TPR"/>
</dbReference>
<feature type="region of interest" description="Disordered" evidence="1">
    <location>
        <begin position="391"/>
        <end position="431"/>
    </location>
</feature>
<dbReference type="AlphaFoldDB" id="A0A150QC94"/>
<evidence type="ECO:0000256" key="1">
    <source>
        <dbReference type="SAM" id="MobiDB-lite"/>
    </source>
</evidence>
<keyword evidence="2" id="KW-1133">Transmembrane helix</keyword>